<keyword evidence="1" id="KW-0805">Transcription regulation</keyword>
<dbReference type="PANTHER" id="PTHR30146">
    <property type="entry name" value="LACI-RELATED TRANSCRIPTIONAL REPRESSOR"/>
    <property type="match status" value="1"/>
</dbReference>
<dbReference type="Gene3D" id="3.40.50.2300">
    <property type="match status" value="2"/>
</dbReference>
<dbReference type="InterPro" id="IPR046335">
    <property type="entry name" value="LacI/GalR-like_sensor"/>
</dbReference>
<evidence type="ECO:0000256" key="1">
    <source>
        <dbReference type="ARBA" id="ARBA00023015"/>
    </source>
</evidence>
<dbReference type="Proteomes" id="UP000238196">
    <property type="component" value="Unassembled WGS sequence"/>
</dbReference>
<dbReference type="GO" id="GO:0000976">
    <property type="term" value="F:transcription cis-regulatory region binding"/>
    <property type="evidence" value="ECO:0007669"/>
    <property type="project" value="TreeGrafter"/>
</dbReference>
<dbReference type="CDD" id="cd01392">
    <property type="entry name" value="HTH_LacI"/>
    <property type="match status" value="1"/>
</dbReference>
<dbReference type="Gene3D" id="1.10.260.40">
    <property type="entry name" value="lambda repressor-like DNA-binding domains"/>
    <property type="match status" value="1"/>
</dbReference>
<name>A0A2S5KKL8_9PROT</name>
<gene>
    <name evidence="5" type="ORF">C4K68_21315</name>
</gene>
<dbReference type="AlphaFoldDB" id="A0A2S5KKL8"/>
<dbReference type="InterPro" id="IPR000843">
    <property type="entry name" value="HTH_LacI"/>
</dbReference>
<dbReference type="GO" id="GO:0003700">
    <property type="term" value="F:DNA-binding transcription factor activity"/>
    <property type="evidence" value="ECO:0007669"/>
    <property type="project" value="TreeGrafter"/>
</dbReference>
<keyword evidence="3" id="KW-0804">Transcription</keyword>
<dbReference type="PROSITE" id="PS50932">
    <property type="entry name" value="HTH_LACI_2"/>
    <property type="match status" value="1"/>
</dbReference>
<comment type="caution">
    <text evidence="5">The sequence shown here is derived from an EMBL/GenBank/DDBJ whole genome shotgun (WGS) entry which is preliminary data.</text>
</comment>
<dbReference type="SUPFAM" id="SSF47413">
    <property type="entry name" value="lambda repressor-like DNA-binding domains"/>
    <property type="match status" value="1"/>
</dbReference>
<dbReference type="InterPro" id="IPR028082">
    <property type="entry name" value="Peripla_BP_I"/>
</dbReference>
<sequence length="351" mass="38710">MSPQTTAKKLTLKDVARALKVSTATISNAFNRPDQLSAELRRHILSECQRMGYHGPNATARSLRTGRSGIVGIVLSDNLSYSVTDPVASEFLHGVAEVFDEQQTHMLLLSSAPHGSGYTQLPDSMVDGFIVYGAPIQSTILSRLLQQHKPIVTVDFNWQDFPAVNVTNQEGALDSARHALRQRPKQVAVLGLRLVDTDRVCRVTQEELLDASASVSIQRLRGYQQALAEVDVPLTTDWIWNIPSNSLKFAQQAAREALMSFPRPDLLLCMSDRIAQAATQCAQHLGLRVPEDVRIIGFDDIPEAQIMSPSLTTVHQQNVEKGRQAARLFLGLTDDTQVVIPTELVIRESCP</sequence>
<dbReference type="InterPro" id="IPR010982">
    <property type="entry name" value="Lambda_DNA-bd_dom_sf"/>
</dbReference>
<dbReference type="Pfam" id="PF00356">
    <property type="entry name" value="LacI"/>
    <property type="match status" value="1"/>
</dbReference>
<organism evidence="5 6">
    <name type="scientific">Proteobacteria bacterium 228</name>
    <dbReference type="NCBI Taxonomy" id="2083153"/>
    <lineage>
        <taxon>Bacteria</taxon>
        <taxon>Pseudomonadati</taxon>
        <taxon>Pseudomonadota</taxon>
    </lineage>
</organism>
<protein>
    <submittedName>
        <fullName evidence="5">LacI family transcriptional regulator</fullName>
    </submittedName>
</protein>
<dbReference type="SUPFAM" id="SSF53822">
    <property type="entry name" value="Periplasmic binding protein-like I"/>
    <property type="match status" value="1"/>
</dbReference>
<evidence type="ECO:0000313" key="5">
    <source>
        <dbReference type="EMBL" id="PPC75183.1"/>
    </source>
</evidence>
<evidence type="ECO:0000256" key="3">
    <source>
        <dbReference type="ARBA" id="ARBA00023163"/>
    </source>
</evidence>
<dbReference type="EMBL" id="PRLP01000106">
    <property type="protein sequence ID" value="PPC75183.1"/>
    <property type="molecule type" value="Genomic_DNA"/>
</dbReference>
<accession>A0A2S5KKL8</accession>
<dbReference type="CDD" id="cd06279">
    <property type="entry name" value="PBP1_LacI-like"/>
    <property type="match status" value="1"/>
</dbReference>
<proteinExistence type="predicted"/>
<dbReference type="SMART" id="SM00354">
    <property type="entry name" value="HTH_LACI"/>
    <property type="match status" value="1"/>
</dbReference>
<keyword evidence="2" id="KW-0238">DNA-binding</keyword>
<dbReference type="PANTHER" id="PTHR30146:SF138">
    <property type="entry name" value="TRANSCRIPTIONAL REGULATORY PROTEIN"/>
    <property type="match status" value="1"/>
</dbReference>
<evidence type="ECO:0000313" key="6">
    <source>
        <dbReference type="Proteomes" id="UP000238196"/>
    </source>
</evidence>
<reference evidence="5 6" key="1">
    <citation type="submission" date="2018-02" db="EMBL/GenBank/DDBJ databases">
        <title>novel marine gammaproteobacteria from coastal saline agro ecosystem.</title>
        <authorList>
            <person name="Krishnan R."/>
            <person name="Ramesh Kumar N."/>
        </authorList>
    </citation>
    <scope>NUCLEOTIDE SEQUENCE [LARGE SCALE GENOMIC DNA]</scope>
    <source>
        <strain evidence="5 6">228</strain>
    </source>
</reference>
<evidence type="ECO:0000259" key="4">
    <source>
        <dbReference type="PROSITE" id="PS50932"/>
    </source>
</evidence>
<evidence type="ECO:0000256" key="2">
    <source>
        <dbReference type="ARBA" id="ARBA00023125"/>
    </source>
</evidence>
<dbReference type="Pfam" id="PF13377">
    <property type="entry name" value="Peripla_BP_3"/>
    <property type="match status" value="1"/>
</dbReference>
<dbReference type="OrthoDB" id="9798934at2"/>
<feature type="domain" description="HTH lacI-type" evidence="4">
    <location>
        <begin position="10"/>
        <end position="65"/>
    </location>
</feature>